<dbReference type="AlphaFoldDB" id="A0A9N9RX43"/>
<dbReference type="InterPro" id="IPR007148">
    <property type="entry name" value="SSU_processome_Utp12"/>
</dbReference>
<dbReference type="PANTHER" id="PTHR44267:SF1">
    <property type="entry name" value="WD REPEAT-CONTAINING PROTEIN 43"/>
    <property type="match status" value="1"/>
</dbReference>
<dbReference type="PANTHER" id="PTHR44267">
    <property type="entry name" value="WD REPEAT-CONTAINING PROTEIN 43"/>
    <property type="match status" value="1"/>
</dbReference>
<evidence type="ECO:0000256" key="2">
    <source>
        <dbReference type="ARBA" id="ARBA00023242"/>
    </source>
</evidence>
<protein>
    <recommendedName>
        <fullName evidence="5">Small-subunit processome Utp12 domain-containing protein</fullName>
    </recommendedName>
</protein>
<organism evidence="6 7">
    <name type="scientific">Chironomus riparius</name>
    <dbReference type="NCBI Taxonomy" id="315576"/>
    <lineage>
        <taxon>Eukaryota</taxon>
        <taxon>Metazoa</taxon>
        <taxon>Ecdysozoa</taxon>
        <taxon>Arthropoda</taxon>
        <taxon>Hexapoda</taxon>
        <taxon>Insecta</taxon>
        <taxon>Pterygota</taxon>
        <taxon>Neoptera</taxon>
        <taxon>Endopterygota</taxon>
        <taxon>Diptera</taxon>
        <taxon>Nematocera</taxon>
        <taxon>Chironomoidea</taxon>
        <taxon>Chironomidae</taxon>
        <taxon>Chironominae</taxon>
        <taxon>Chironomus</taxon>
    </lineage>
</organism>
<evidence type="ECO:0000313" key="6">
    <source>
        <dbReference type="EMBL" id="CAG9806866.1"/>
    </source>
</evidence>
<keyword evidence="2" id="KW-0539">Nucleus</keyword>
<dbReference type="Gene3D" id="2.130.10.10">
    <property type="entry name" value="YVTN repeat-like/Quinoprotein amine dehydrogenase"/>
    <property type="match status" value="2"/>
</dbReference>
<evidence type="ECO:0000259" key="5">
    <source>
        <dbReference type="Pfam" id="PF04003"/>
    </source>
</evidence>
<name>A0A9N9RX43_9DIPT</name>
<evidence type="ECO:0000256" key="1">
    <source>
        <dbReference type="ARBA" id="ARBA00004123"/>
    </source>
</evidence>
<evidence type="ECO:0000256" key="4">
    <source>
        <dbReference type="SAM" id="MobiDB-lite"/>
    </source>
</evidence>
<dbReference type="GO" id="GO:0005730">
    <property type="term" value="C:nucleolus"/>
    <property type="evidence" value="ECO:0007669"/>
    <property type="project" value="TreeGrafter"/>
</dbReference>
<dbReference type="InterPro" id="IPR001680">
    <property type="entry name" value="WD40_rpt"/>
</dbReference>
<feature type="compositionally biased region" description="Acidic residues" evidence="4">
    <location>
        <begin position="597"/>
        <end position="608"/>
    </location>
</feature>
<dbReference type="EMBL" id="OU895879">
    <property type="protein sequence ID" value="CAG9806866.1"/>
    <property type="molecule type" value="Genomic_DNA"/>
</dbReference>
<proteinExistence type="inferred from homology"/>
<feature type="region of interest" description="Disordered" evidence="4">
    <location>
        <begin position="543"/>
        <end position="608"/>
    </location>
</feature>
<dbReference type="Pfam" id="PF04003">
    <property type="entry name" value="Utp12"/>
    <property type="match status" value="1"/>
</dbReference>
<dbReference type="InterPro" id="IPR036322">
    <property type="entry name" value="WD40_repeat_dom_sf"/>
</dbReference>
<reference evidence="6" key="2">
    <citation type="submission" date="2022-10" db="EMBL/GenBank/DDBJ databases">
        <authorList>
            <consortium name="ENA_rothamsted_submissions"/>
            <consortium name="culmorum"/>
            <person name="King R."/>
        </authorList>
    </citation>
    <scope>NUCLEOTIDE SEQUENCE</scope>
</reference>
<feature type="compositionally biased region" description="Acidic residues" evidence="4">
    <location>
        <begin position="561"/>
        <end position="576"/>
    </location>
</feature>
<dbReference type="Proteomes" id="UP001153620">
    <property type="component" value="Chromosome 3"/>
</dbReference>
<sequence length="608" mass="68230">MENLHLKEFSPDQKLFAVIQSDGVLKIYDTETSKLKQEYIPNLHLSTPCTALKWIKMELKKKRKSELSSGTLYILLGTNKGDLCLYSYATAKIEATFKGEGHSKSITSIDHNGSDTIYTTGLDSQVIKWNIAKCRQESSFDIGPDKPTAICVLENEQQVATASKTIKIWDLETNQLVKAFTGHSSDVIILKSFTHDDISYIVSASKNDRNLSLWKVDDSKSAVFGTFTLLNNAPNFIDCKMFNEQLRIACICRNESLSYFDVPLKSIKSKKPVKVKFTVEIASDNAKNVTHIPIICASILSFDLMIGYGDMIMKFETIPNSQETTNTVLVRKDPTKLDVSKAQKKDIALNEALNIVTPIADENAEVLNIISAKKKTQKPTEIPLGVRFDNLTVGTSKKPNAKKLTHQLVQGLHGNDATILRNVLRQTDEETVRLTVKYLEPKYVMPFVNELSLLMSKKTAGSEMALTWLRHLIQTHSSSLMSYGHINLMNTFGTTLGIIDHRTQNLSGLMRLRGRLDLLVGQLKQTSDFDDEVHNENVLVYEDSDDESNKMDAKSVSSNEDIYDGFEDDDDDDDEGIRDIIRNGKHSISLNDSEGLTNDEDYEEMDIS</sequence>
<dbReference type="InterPro" id="IPR052414">
    <property type="entry name" value="U3_snoRNA-assoc_WDR"/>
</dbReference>
<gene>
    <name evidence="6" type="ORF">CHIRRI_LOCUS9720</name>
</gene>
<reference evidence="6" key="1">
    <citation type="submission" date="2022-01" db="EMBL/GenBank/DDBJ databases">
        <authorList>
            <person name="King R."/>
        </authorList>
    </citation>
    <scope>NUCLEOTIDE SEQUENCE</scope>
</reference>
<dbReference type="SMART" id="SM00320">
    <property type="entry name" value="WD40"/>
    <property type="match status" value="3"/>
</dbReference>
<evidence type="ECO:0000313" key="7">
    <source>
        <dbReference type="Proteomes" id="UP001153620"/>
    </source>
</evidence>
<dbReference type="GO" id="GO:0000462">
    <property type="term" value="P:maturation of SSU-rRNA from tricistronic rRNA transcript (SSU-rRNA, 5.8S rRNA, LSU-rRNA)"/>
    <property type="evidence" value="ECO:0007669"/>
    <property type="project" value="TreeGrafter"/>
</dbReference>
<dbReference type="OrthoDB" id="30195at2759"/>
<feature type="domain" description="Small-subunit processome Utp12" evidence="5">
    <location>
        <begin position="415"/>
        <end position="519"/>
    </location>
</feature>
<dbReference type="SUPFAM" id="SSF50978">
    <property type="entry name" value="WD40 repeat-like"/>
    <property type="match status" value="1"/>
</dbReference>
<feature type="compositionally biased region" description="Polar residues" evidence="4">
    <location>
        <begin position="586"/>
        <end position="596"/>
    </location>
</feature>
<accession>A0A9N9RX43</accession>
<keyword evidence="7" id="KW-1185">Reference proteome</keyword>
<evidence type="ECO:0000256" key="3">
    <source>
        <dbReference type="ARBA" id="ARBA00038335"/>
    </source>
</evidence>
<comment type="subcellular location">
    <subcellularLocation>
        <location evidence="1">Nucleus</location>
    </subcellularLocation>
</comment>
<comment type="similarity">
    <text evidence="3">Belongs to the UTP5 family.</text>
</comment>
<dbReference type="InterPro" id="IPR015943">
    <property type="entry name" value="WD40/YVTN_repeat-like_dom_sf"/>
</dbReference>